<keyword evidence="1" id="KW-1185">Reference proteome</keyword>
<evidence type="ECO:0000313" key="2">
    <source>
        <dbReference type="WBParaSite" id="PSU_v2.g8578.t1"/>
    </source>
</evidence>
<accession>A0A914Z9V2</accession>
<reference evidence="2" key="1">
    <citation type="submission" date="2022-11" db="UniProtKB">
        <authorList>
            <consortium name="WormBaseParasite"/>
        </authorList>
    </citation>
    <scope>IDENTIFICATION</scope>
</reference>
<name>A0A914Z9V2_9BILA</name>
<evidence type="ECO:0000313" key="1">
    <source>
        <dbReference type="Proteomes" id="UP000887577"/>
    </source>
</evidence>
<dbReference type="WBParaSite" id="PSU_v2.g8578.t1">
    <property type="protein sequence ID" value="PSU_v2.g8578.t1"/>
    <property type="gene ID" value="PSU_v2.g8578"/>
</dbReference>
<organism evidence="1 2">
    <name type="scientific">Panagrolaimus superbus</name>
    <dbReference type="NCBI Taxonomy" id="310955"/>
    <lineage>
        <taxon>Eukaryota</taxon>
        <taxon>Metazoa</taxon>
        <taxon>Ecdysozoa</taxon>
        <taxon>Nematoda</taxon>
        <taxon>Chromadorea</taxon>
        <taxon>Rhabditida</taxon>
        <taxon>Tylenchina</taxon>
        <taxon>Panagrolaimomorpha</taxon>
        <taxon>Panagrolaimoidea</taxon>
        <taxon>Panagrolaimidae</taxon>
        <taxon>Panagrolaimus</taxon>
    </lineage>
</organism>
<dbReference type="Proteomes" id="UP000887577">
    <property type="component" value="Unplaced"/>
</dbReference>
<protein>
    <submittedName>
        <fullName evidence="2">Uncharacterized protein</fullName>
    </submittedName>
</protein>
<proteinExistence type="predicted"/>
<sequence length="177" mass="20232">MIVLLMQIQINKVLKVADQLLLNKILNKIPQQHNYYPLSDDEYGNLHDANDRNSSPYYQQQQSASAFPESAHQLNNSYLPRPFSVHSRRSAKYRNPADYPQNGNGSSSVVPQGWRRSQAAALENEVQAIISLIHVLMTLVDIWINVVNLGRGLEKSGLPHEPKHIHRLSIDNWRDFV</sequence>
<dbReference type="AlphaFoldDB" id="A0A914Z9V2"/>